<evidence type="ECO:0000256" key="4">
    <source>
        <dbReference type="ARBA" id="ARBA00023136"/>
    </source>
</evidence>
<proteinExistence type="predicted"/>
<keyword evidence="2 5" id="KW-0812">Transmembrane</keyword>
<dbReference type="SUPFAM" id="SSF144083">
    <property type="entry name" value="Magnesium transport protein CorA, transmembrane region"/>
    <property type="match status" value="1"/>
</dbReference>
<feature type="transmembrane region" description="Helical" evidence="5">
    <location>
        <begin position="515"/>
        <end position="533"/>
    </location>
</feature>
<feature type="transmembrane region" description="Helical" evidence="5">
    <location>
        <begin position="481"/>
        <end position="503"/>
    </location>
</feature>
<gene>
    <name evidence="6" type="ORF">G3580_18030</name>
</gene>
<evidence type="ECO:0000313" key="7">
    <source>
        <dbReference type="Proteomes" id="UP000501991"/>
    </source>
</evidence>
<dbReference type="GO" id="GO:0016020">
    <property type="term" value="C:membrane"/>
    <property type="evidence" value="ECO:0007669"/>
    <property type="project" value="UniProtKB-SubCell"/>
</dbReference>
<evidence type="ECO:0000256" key="1">
    <source>
        <dbReference type="ARBA" id="ARBA00004141"/>
    </source>
</evidence>
<sequence>MSSAAWTYTANTTASRTGGGILEDTQASDARRLGHFRQILLWPLQLMPLREGSQIHRHWAWLEEARPDNPWREVDDEFTDDPAGFQQRHYSEFVTFLPHVQRFLYGEGRTRGGAPGESPIRVFRRRDVARVRCTYPGDALAPAEFDIAHIDLYFFFDLDIAVLNVELHGDDISLDCAQETLFRLGRAYPTYWESNGDPGHCLKRTEWLDADGRVLATSDDEQRHAFLQHVSRYRAPRVAAHWDFLLQPLVPHHSDRSGPLRYRQLEYHRMPVMAYAAVDGDPRDLDASDFVRLGLITASGPPGRMPVRVPDFEQRFCYDRFWVPQAGGTPGSRYMGCGESFVLVGSARVPYFYTPGGSLLEEFRHQYFLLFLIPHMHKAALLMMSDRLVYALKRLDIQDPETIKRFKREIRQLREIFLRFTHRYWFHRVSDQIQARDLYRKTAEFLATEELYEEVRQRVQDMAEYLEEDTGRRQANTVLRLTVVTAFGLIGTTVTGYFGMNILELDGLSPVARTLYFLVIFAGMTWLTFYTVMKSKGLSDFLDALSDERVSIGRKLGALLGVWRRPRG</sequence>
<dbReference type="Proteomes" id="UP000501991">
    <property type="component" value="Chromosome"/>
</dbReference>
<keyword evidence="7" id="KW-1185">Reference proteome</keyword>
<dbReference type="KEGG" id="azq:G3580_18030"/>
<name>A0A6C1BAM4_9RHOO</name>
<dbReference type="Pfam" id="PF01544">
    <property type="entry name" value="CorA"/>
    <property type="match status" value="1"/>
</dbReference>
<evidence type="ECO:0000256" key="5">
    <source>
        <dbReference type="SAM" id="Phobius"/>
    </source>
</evidence>
<dbReference type="Gene3D" id="1.20.58.340">
    <property type="entry name" value="Magnesium transport protein CorA, transmembrane region"/>
    <property type="match status" value="1"/>
</dbReference>
<keyword evidence="3 5" id="KW-1133">Transmembrane helix</keyword>
<dbReference type="GO" id="GO:0046873">
    <property type="term" value="F:metal ion transmembrane transporter activity"/>
    <property type="evidence" value="ECO:0007669"/>
    <property type="project" value="InterPro"/>
</dbReference>
<keyword evidence="4 5" id="KW-0472">Membrane</keyword>
<dbReference type="AlphaFoldDB" id="A0A6C1BAM4"/>
<evidence type="ECO:0000313" key="6">
    <source>
        <dbReference type="EMBL" id="QID19925.1"/>
    </source>
</evidence>
<reference evidence="6 7" key="1">
    <citation type="submission" date="2020-02" db="EMBL/GenBank/DDBJ databases">
        <title>Nitrogenibacter mangrovi gen. nov., sp. nov. isolated from mangrove sediment, a denitrifying betaproteobacterium.</title>
        <authorList>
            <person name="Liao H."/>
            <person name="Tian Y."/>
        </authorList>
    </citation>
    <scope>NUCLEOTIDE SEQUENCE [LARGE SCALE GENOMIC DNA]</scope>
    <source>
        <strain evidence="6 7">M9-3-2</strain>
    </source>
</reference>
<protein>
    <recommendedName>
        <fullName evidence="8">CorA-like Mg2+ transporter protein</fullName>
    </recommendedName>
</protein>
<accession>A0A6C1BAM4</accession>
<evidence type="ECO:0008006" key="8">
    <source>
        <dbReference type="Google" id="ProtNLM"/>
    </source>
</evidence>
<dbReference type="InterPro" id="IPR002523">
    <property type="entry name" value="MgTranspt_CorA/ZnTranspt_ZntB"/>
</dbReference>
<organism evidence="6 7">
    <name type="scientific">Nitrogeniibacter mangrovi</name>
    <dbReference type="NCBI Taxonomy" id="2016596"/>
    <lineage>
        <taxon>Bacteria</taxon>
        <taxon>Pseudomonadati</taxon>
        <taxon>Pseudomonadota</taxon>
        <taxon>Betaproteobacteria</taxon>
        <taxon>Rhodocyclales</taxon>
        <taxon>Zoogloeaceae</taxon>
        <taxon>Nitrogeniibacter</taxon>
    </lineage>
</organism>
<evidence type="ECO:0000256" key="3">
    <source>
        <dbReference type="ARBA" id="ARBA00022989"/>
    </source>
</evidence>
<dbReference type="EMBL" id="CP048836">
    <property type="protein sequence ID" value="QID19925.1"/>
    <property type="molecule type" value="Genomic_DNA"/>
</dbReference>
<dbReference type="InterPro" id="IPR045863">
    <property type="entry name" value="CorA_TM1_TM2"/>
</dbReference>
<comment type="subcellular location">
    <subcellularLocation>
        <location evidence="1">Membrane</location>
        <topology evidence="1">Multi-pass membrane protein</topology>
    </subcellularLocation>
</comment>
<evidence type="ECO:0000256" key="2">
    <source>
        <dbReference type="ARBA" id="ARBA00022692"/>
    </source>
</evidence>